<dbReference type="InterPro" id="IPR036812">
    <property type="entry name" value="NAD(P)_OxRdtase_dom_sf"/>
</dbReference>
<dbReference type="PRINTS" id="PR00069">
    <property type="entry name" value="ALDKETRDTASE"/>
</dbReference>
<dbReference type="PROSITE" id="PS00798">
    <property type="entry name" value="ALDOKETO_REDUCTASE_1"/>
    <property type="match status" value="1"/>
</dbReference>
<dbReference type="PROSITE" id="PS00062">
    <property type="entry name" value="ALDOKETO_REDUCTASE_2"/>
    <property type="match status" value="1"/>
</dbReference>
<sequence length="329" mass="36450">MADKSQILAMPEISLGPEVRGMPVLGFGTAADPPVDAETTKQAALQAIELGYRHFDAAALYNSEQPLGEAIIEAINRGLIKSREELFITSKLWCSDAYAPDVVPAIRKTLQKLKMDYIDLYLIHWPVSSKRGIYEYPIKKEDFRPLDFQAVWAAMEECQGLGLTKAIGVSNFSSKKLADALYTANIPPAVNQVEVNPCWQQKKLIKFCKDNGVVVVAYAPLGAVGTFYGTNRVMESEVLKEIAEARGKTVAQSLQVSLRWALEQGIGVVVKSFNKDRMQHNHDIFDWELNADACKKIAEIPQGRACLGIDYTSPHGPYKTIDDIWDGDA</sequence>
<dbReference type="Pfam" id="PF00248">
    <property type="entry name" value="Aldo_ket_red"/>
    <property type="match status" value="1"/>
</dbReference>
<dbReference type="RefSeq" id="XP_071928407.1">
    <property type="nucleotide sequence ID" value="XM_072072306.1"/>
</dbReference>
<dbReference type="Gene3D" id="3.20.20.100">
    <property type="entry name" value="NADP-dependent oxidoreductase domain"/>
    <property type="match status" value="1"/>
</dbReference>
<dbReference type="InterPro" id="IPR044497">
    <property type="entry name" value="AKR4A/B"/>
</dbReference>
<dbReference type="InterPro" id="IPR020471">
    <property type="entry name" value="AKR"/>
</dbReference>
<name>A0ABM4W9D9_COFAR</name>
<proteinExistence type="predicted"/>
<reference evidence="3" key="1">
    <citation type="submission" date="2025-08" db="UniProtKB">
        <authorList>
            <consortium name="RefSeq"/>
        </authorList>
    </citation>
    <scope>IDENTIFICATION</scope>
    <source>
        <tissue evidence="3">Leaves</tissue>
    </source>
</reference>
<feature type="domain" description="NADP-dependent oxidoreductase" evidence="1">
    <location>
        <begin position="25"/>
        <end position="300"/>
    </location>
</feature>
<dbReference type="SUPFAM" id="SSF51430">
    <property type="entry name" value="NAD(P)-linked oxidoreductase"/>
    <property type="match status" value="1"/>
</dbReference>
<dbReference type="PANTHER" id="PTHR11732">
    <property type="entry name" value="ALDO/KETO REDUCTASE"/>
    <property type="match status" value="1"/>
</dbReference>
<protein>
    <submittedName>
        <fullName evidence="3">(1S)-1,7-diacetoxy-luvungin A aldo-keto reductase-like isoform X1</fullName>
    </submittedName>
</protein>
<dbReference type="Proteomes" id="UP001652660">
    <property type="component" value="Chromosome 11e"/>
</dbReference>
<evidence type="ECO:0000313" key="3">
    <source>
        <dbReference type="RefSeq" id="XP_071928407.1"/>
    </source>
</evidence>
<evidence type="ECO:0000259" key="1">
    <source>
        <dbReference type="Pfam" id="PF00248"/>
    </source>
</evidence>
<accession>A0ABM4W9D9</accession>
<dbReference type="CDD" id="cd19124">
    <property type="entry name" value="AKR_AKR4A_4B"/>
    <property type="match status" value="1"/>
</dbReference>
<dbReference type="InterPro" id="IPR023210">
    <property type="entry name" value="NADP_OxRdtase_dom"/>
</dbReference>
<dbReference type="PIRSF" id="PIRSF000097">
    <property type="entry name" value="AKR"/>
    <property type="match status" value="1"/>
</dbReference>
<gene>
    <name evidence="3" type="primary">LOC113716453</name>
</gene>
<organism evidence="2 3">
    <name type="scientific">Coffea arabica</name>
    <name type="common">Arabian coffee</name>
    <dbReference type="NCBI Taxonomy" id="13443"/>
    <lineage>
        <taxon>Eukaryota</taxon>
        <taxon>Viridiplantae</taxon>
        <taxon>Streptophyta</taxon>
        <taxon>Embryophyta</taxon>
        <taxon>Tracheophyta</taxon>
        <taxon>Spermatophyta</taxon>
        <taxon>Magnoliopsida</taxon>
        <taxon>eudicotyledons</taxon>
        <taxon>Gunneridae</taxon>
        <taxon>Pentapetalae</taxon>
        <taxon>asterids</taxon>
        <taxon>lamiids</taxon>
        <taxon>Gentianales</taxon>
        <taxon>Rubiaceae</taxon>
        <taxon>Ixoroideae</taxon>
        <taxon>Gardenieae complex</taxon>
        <taxon>Bertiereae - Coffeeae clade</taxon>
        <taxon>Coffeeae</taxon>
        <taxon>Coffea</taxon>
    </lineage>
</organism>
<dbReference type="GeneID" id="113716453"/>
<keyword evidence="2" id="KW-1185">Reference proteome</keyword>
<evidence type="ECO:0000313" key="2">
    <source>
        <dbReference type="Proteomes" id="UP001652660"/>
    </source>
</evidence>
<dbReference type="InterPro" id="IPR018170">
    <property type="entry name" value="Aldo/ket_reductase_CS"/>
</dbReference>